<dbReference type="SMART" id="SM01086">
    <property type="entry name" value="ClpB_D2-small"/>
    <property type="match status" value="1"/>
</dbReference>
<reference evidence="4 5" key="1">
    <citation type="submission" date="2017-03" db="EMBL/GenBank/DDBJ databases">
        <title>WGS assembly of Porphyra umbilicalis.</title>
        <authorList>
            <person name="Brawley S.H."/>
            <person name="Blouin N.A."/>
            <person name="Ficko-Blean E."/>
            <person name="Wheeler G.L."/>
            <person name="Lohr M."/>
            <person name="Goodson H.V."/>
            <person name="Jenkins J.W."/>
            <person name="Blaby-Haas C.E."/>
            <person name="Helliwell K.E."/>
            <person name="Chan C."/>
            <person name="Marriage T."/>
            <person name="Bhattacharya D."/>
            <person name="Klein A.S."/>
            <person name="Badis Y."/>
            <person name="Brodie J."/>
            <person name="Cao Y."/>
            <person name="Collen J."/>
            <person name="Dittami S.M."/>
            <person name="Gachon C.M."/>
            <person name="Green B.R."/>
            <person name="Karpowicz S."/>
            <person name="Kim J.W."/>
            <person name="Kudahl U."/>
            <person name="Lin S."/>
            <person name="Michel G."/>
            <person name="Mittag M."/>
            <person name="Olson B.J."/>
            <person name="Pangilinan J."/>
            <person name="Peng Y."/>
            <person name="Qiu H."/>
            <person name="Shu S."/>
            <person name="Singer J.T."/>
            <person name="Smith A.G."/>
            <person name="Sprecher B.N."/>
            <person name="Wagner V."/>
            <person name="Wang W."/>
            <person name="Wang Z.-Y."/>
            <person name="Yan J."/>
            <person name="Yarish C."/>
            <person name="Zoeuner-Riek S."/>
            <person name="Zhuang Y."/>
            <person name="Zou Y."/>
            <person name="Lindquist E.A."/>
            <person name="Grimwood J."/>
            <person name="Barry K."/>
            <person name="Rokhsar D.S."/>
            <person name="Schmutz J."/>
            <person name="Stiller J.W."/>
            <person name="Grossman A.R."/>
            <person name="Prochnik S.E."/>
        </authorList>
    </citation>
    <scope>NUCLEOTIDE SEQUENCE [LARGE SCALE GENOMIC DNA]</scope>
    <source>
        <strain evidence="4">4086291</strain>
    </source>
</reference>
<dbReference type="Gene3D" id="3.40.50.300">
    <property type="entry name" value="P-loop containing nucleotide triphosphate hydrolases"/>
    <property type="match status" value="1"/>
</dbReference>
<dbReference type="InterPro" id="IPR003959">
    <property type="entry name" value="ATPase_AAA_core"/>
</dbReference>
<dbReference type="GO" id="GO:0016887">
    <property type="term" value="F:ATP hydrolysis activity"/>
    <property type="evidence" value="ECO:0007669"/>
    <property type="project" value="InterPro"/>
</dbReference>
<accession>A0A1X6PC02</accession>
<name>A0A1X6PC02_PORUM</name>
<evidence type="ECO:0000313" key="5">
    <source>
        <dbReference type="Proteomes" id="UP000218209"/>
    </source>
</evidence>
<keyword evidence="1" id="KW-0547">Nucleotide-binding</keyword>
<dbReference type="InterPro" id="IPR050052">
    <property type="entry name" value="ATP-dep_Clp_protease_ClpX"/>
</dbReference>
<organism evidence="4 5">
    <name type="scientific">Porphyra umbilicalis</name>
    <name type="common">Purple laver</name>
    <name type="synonym">Red alga</name>
    <dbReference type="NCBI Taxonomy" id="2786"/>
    <lineage>
        <taxon>Eukaryota</taxon>
        <taxon>Rhodophyta</taxon>
        <taxon>Bangiophyceae</taxon>
        <taxon>Bangiales</taxon>
        <taxon>Bangiaceae</taxon>
        <taxon>Porphyra</taxon>
    </lineage>
</organism>
<proteinExistence type="predicted"/>
<dbReference type="GO" id="GO:0051603">
    <property type="term" value="P:proteolysis involved in protein catabolic process"/>
    <property type="evidence" value="ECO:0007669"/>
    <property type="project" value="TreeGrafter"/>
</dbReference>
<dbReference type="Proteomes" id="UP000218209">
    <property type="component" value="Unassembled WGS sequence"/>
</dbReference>
<dbReference type="Gene3D" id="1.10.8.60">
    <property type="match status" value="1"/>
</dbReference>
<evidence type="ECO:0000259" key="3">
    <source>
        <dbReference type="SMART" id="SM01086"/>
    </source>
</evidence>
<dbReference type="GO" id="GO:0005524">
    <property type="term" value="F:ATP binding"/>
    <property type="evidence" value="ECO:0007669"/>
    <property type="project" value="UniProtKB-KW"/>
</dbReference>
<dbReference type="Pfam" id="PF07724">
    <property type="entry name" value="AAA_2"/>
    <property type="match status" value="1"/>
</dbReference>
<dbReference type="InterPro" id="IPR019489">
    <property type="entry name" value="Clp_ATPase_C"/>
</dbReference>
<dbReference type="OrthoDB" id="1721884at2759"/>
<evidence type="ECO:0000256" key="1">
    <source>
        <dbReference type="ARBA" id="ARBA00022741"/>
    </source>
</evidence>
<evidence type="ECO:0000313" key="4">
    <source>
        <dbReference type="EMBL" id="OSX78374.1"/>
    </source>
</evidence>
<keyword evidence="2" id="KW-0067">ATP-binding</keyword>
<dbReference type="PANTHER" id="PTHR48102:SF3">
    <property type="entry name" value="ATP-DEPENDENT PROTEASE ATPASE SUBUNIT HSLU"/>
    <property type="match status" value="1"/>
</dbReference>
<dbReference type="GO" id="GO:0009376">
    <property type="term" value="C:HslUV protease complex"/>
    <property type="evidence" value="ECO:0007669"/>
    <property type="project" value="TreeGrafter"/>
</dbReference>
<keyword evidence="5" id="KW-1185">Reference proteome</keyword>
<dbReference type="EMBL" id="KV918814">
    <property type="protein sequence ID" value="OSX78374.1"/>
    <property type="molecule type" value="Genomic_DNA"/>
</dbReference>
<protein>
    <recommendedName>
        <fullName evidence="3">Clp ATPase C-terminal domain-containing protein</fullName>
    </recommendedName>
</protein>
<dbReference type="SUPFAM" id="SSF52540">
    <property type="entry name" value="P-loop containing nucleoside triphosphate hydrolases"/>
    <property type="match status" value="1"/>
</dbReference>
<dbReference type="PANTHER" id="PTHR48102">
    <property type="entry name" value="ATP-DEPENDENT CLP PROTEASE ATP-BINDING SUBUNIT CLPX-LIKE, MITOCHONDRIAL-RELATED"/>
    <property type="match status" value="1"/>
</dbReference>
<evidence type="ECO:0000256" key="2">
    <source>
        <dbReference type="ARBA" id="ARBA00022840"/>
    </source>
</evidence>
<feature type="domain" description="Clp ATPase C-terminal" evidence="3">
    <location>
        <begin position="141"/>
        <end position="235"/>
    </location>
</feature>
<dbReference type="InterPro" id="IPR027417">
    <property type="entry name" value="P-loop_NTPase"/>
</dbReference>
<sequence>MGDALTRFFSLGPGGGRKRKMKIKDARVVIEELEAEKLLTDGNVAKEAIEAVEEHGIVVIDEIDKVASPAGSRHGADASAEGVQRDLLPLIEGTTVTTKHGNVRTDHILFVAAGAFHSCRPSDLMAELQGRLPIRVELSGLSESDLYRILTEPEANLIVQAVEMLATEGVTLDLNEGAVREVAAVAAAVNGSVENIGARRLHTVLERLLEEVSFTAPDLKGQSVSIGVADVRERLGDMMKKQDLSKFIL</sequence>
<dbReference type="AlphaFoldDB" id="A0A1X6PC02"/>
<gene>
    <name evidence="4" type="ORF">BU14_0111s0043</name>
</gene>